<evidence type="ECO:0000313" key="1">
    <source>
        <dbReference type="EMBL" id="SFU79760.1"/>
    </source>
</evidence>
<proteinExistence type="predicted"/>
<accession>A0A1I7J3N1</accession>
<dbReference type="AlphaFoldDB" id="A0A1I7J3N1"/>
<name>A0A1I7J3N1_9PROT</name>
<reference evidence="1 2" key="1">
    <citation type="submission" date="2016-10" db="EMBL/GenBank/DDBJ databases">
        <authorList>
            <person name="de Groot N.N."/>
        </authorList>
    </citation>
    <scope>NUCLEOTIDE SEQUENCE [LARGE SCALE GENOMIC DNA]</scope>
    <source>
        <strain evidence="1 2">Nm24</strain>
    </source>
</reference>
<protein>
    <submittedName>
        <fullName evidence="1">Uncharacterized protein</fullName>
    </submittedName>
</protein>
<organism evidence="1 2">
    <name type="scientific">Nitrosomonas eutropha</name>
    <dbReference type="NCBI Taxonomy" id="916"/>
    <lineage>
        <taxon>Bacteria</taxon>
        <taxon>Pseudomonadati</taxon>
        <taxon>Pseudomonadota</taxon>
        <taxon>Betaproteobacteria</taxon>
        <taxon>Nitrosomonadales</taxon>
        <taxon>Nitrosomonadaceae</taxon>
        <taxon>Nitrosomonas</taxon>
    </lineage>
</organism>
<gene>
    <name evidence="1" type="ORF">SAMN05216339_1141</name>
</gene>
<evidence type="ECO:0000313" key="2">
    <source>
        <dbReference type="Proteomes" id="UP000183926"/>
    </source>
</evidence>
<sequence>MQLQKLVFITQGFSLAIFGALLHMHNTHTWQWEPVIPKLYKSLQKYGSDFVTASLETTAEIITGSGKINSGRIWLEHSYPELRRYLPPIYTYCVPANPRYIPSHGLG</sequence>
<dbReference type="RefSeq" id="WP_074929398.1">
    <property type="nucleotide sequence ID" value="NZ_FPBL01000014.1"/>
</dbReference>
<dbReference type="EMBL" id="FPBL01000014">
    <property type="protein sequence ID" value="SFU79760.1"/>
    <property type="molecule type" value="Genomic_DNA"/>
</dbReference>
<dbReference type="Proteomes" id="UP000183926">
    <property type="component" value="Unassembled WGS sequence"/>
</dbReference>